<proteinExistence type="predicted"/>
<protein>
    <submittedName>
        <fullName evidence="1">Uncharacterized protein</fullName>
    </submittedName>
</protein>
<dbReference type="Proteomes" id="UP001458880">
    <property type="component" value="Unassembled WGS sequence"/>
</dbReference>
<organism evidence="1 2">
    <name type="scientific">Popillia japonica</name>
    <name type="common">Japanese beetle</name>
    <dbReference type="NCBI Taxonomy" id="7064"/>
    <lineage>
        <taxon>Eukaryota</taxon>
        <taxon>Metazoa</taxon>
        <taxon>Ecdysozoa</taxon>
        <taxon>Arthropoda</taxon>
        <taxon>Hexapoda</taxon>
        <taxon>Insecta</taxon>
        <taxon>Pterygota</taxon>
        <taxon>Neoptera</taxon>
        <taxon>Endopterygota</taxon>
        <taxon>Coleoptera</taxon>
        <taxon>Polyphaga</taxon>
        <taxon>Scarabaeiformia</taxon>
        <taxon>Scarabaeidae</taxon>
        <taxon>Rutelinae</taxon>
        <taxon>Popillia</taxon>
    </lineage>
</organism>
<comment type="caution">
    <text evidence="1">The sequence shown here is derived from an EMBL/GenBank/DDBJ whole genome shotgun (WGS) entry which is preliminary data.</text>
</comment>
<dbReference type="AlphaFoldDB" id="A0AAW1NKW7"/>
<sequence length="131" mass="14721">MLSSRHFDGHLHGQVSKRYRLNEGVPQKSVLASLIFNVETADLPNTVLRKFVYVHDIAIASQQDFGSAGLSLTDDLVKLDSVKKKWEEDGSVKRKEGSGRPRISNQQQDEFFTQIFQDLGQQHAAELALPN</sequence>
<accession>A0AAW1NKW7</accession>
<reference evidence="1 2" key="1">
    <citation type="journal article" date="2024" name="BMC Genomics">
        <title>De novo assembly and annotation of Popillia japonica's genome with initial clues to its potential as an invasive pest.</title>
        <authorList>
            <person name="Cucini C."/>
            <person name="Boschi S."/>
            <person name="Funari R."/>
            <person name="Cardaioli E."/>
            <person name="Iannotti N."/>
            <person name="Marturano G."/>
            <person name="Paoli F."/>
            <person name="Bruttini M."/>
            <person name="Carapelli A."/>
            <person name="Frati F."/>
            <person name="Nardi F."/>
        </authorList>
    </citation>
    <scope>NUCLEOTIDE SEQUENCE [LARGE SCALE GENOMIC DNA]</scope>
    <source>
        <strain evidence="1">DMR45628</strain>
    </source>
</reference>
<gene>
    <name evidence="1" type="ORF">QE152_g145</name>
</gene>
<evidence type="ECO:0000313" key="1">
    <source>
        <dbReference type="EMBL" id="KAK9759299.1"/>
    </source>
</evidence>
<name>A0AAW1NKW7_POPJA</name>
<keyword evidence="2" id="KW-1185">Reference proteome</keyword>
<evidence type="ECO:0000313" key="2">
    <source>
        <dbReference type="Proteomes" id="UP001458880"/>
    </source>
</evidence>
<dbReference type="EMBL" id="JASPKY010000001">
    <property type="protein sequence ID" value="KAK9759299.1"/>
    <property type="molecule type" value="Genomic_DNA"/>
</dbReference>